<dbReference type="PROSITE" id="PS51007">
    <property type="entry name" value="CYTC"/>
    <property type="match status" value="1"/>
</dbReference>
<organism evidence="9 10">
    <name type="scientific">Bradyrhizobium vignae</name>
    <dbReference type="NCBI Taxonomy" id="1549949"/>
    <lineage>
        <taxon>Bacteria</taxon>
        <taxon>Pseudomonadati</taxon>
        <taxon>Pseudomonadota</taxon>
        <taxon>Alphaproteobacteria</taxon>
        <taxon>Hyphomicrobiales</taxon>
        <taxon>Nitrobacteraceae</taxon>
        <taxon>Bradyrhizobium</taxon>
    </lineage>
</organism>
<dbReference type="PANTHER" id="PTHR11961">
    <property type="entry name" value="CYTOCHROME C"/>
    <property type="match status" value="1"/>
</dbReference>
<dbReference type="SUPFAM" id="SSF46626">
    <property type="entry name" value="Cytochrome c"/>
    <property type="match status" value="1"/>
</dbReference>
<evidence type="ECO:0000256" key="7">
    <source>
        <dbReference type="SAM" id="Phobius"/>
    </source>
</evidence>
<keyword evidence="1" id="KW-0813">Transport</keyword>
<dbReference type="InterPro" id="IPR011041">
    <property type="entry name" value="Quinoprot_gluc/sorb_DH_b-prop"/>
</dbReference>
<dbReference type="InterPro" id="IPR009056">
    <property type="entry name" value="Cyt_c-like_dom"/>
</dbReference>
<name>A0A2U3PXQ5_9BRAD</name>
<dbReference type="InterPro" id="IPR012938">
    <property type="entry name" value="Glc/Sorbosone_DH"/>
</dbReference>
<dbReference type="KEGG" id="bvz:BRAD3257_2882"/>
<evidence type="ECO:0000256" key="5">
    <source>
        <dbReference type="ARBA" id="ARBA00023004"/>
    </source>
</evidence>
<sequence>METEEFRRTRIVPSSRKGVVRRFKLLDQTGARANSGQHQRPSWGYLFLWYATSVALLFLFPILSSWRLPAAQSLPFGCLIASFVLSAAYTLLIPPSSPGVRLGRTIVATTAIFGVVFLGFVLTKTDYSRAITLGIFMSALVLVPAPYFIGSGALHQALALGGLLAAAAAGSFALRVAPEAALHTNTLIKTEFYSLDVHTYSNAFPKSAVRGGALARIGDRYLVVSGDGHLHVFSWEAVDHVTVSTLPYRVPINGEEFSAAAGRPWADRFHANAPQEGQRRQAGHEILNAEWFRTYGLLVQEVGAVARIFVSHPYWHATEECWTERVSVLESDRAAILRGEASSEWKTLYETTPCLPVRGEHRRRGIPFVGYFGGGRMVLLGADTLLLTVGDFGFDGLASVHAYAQDPSASYGKTIAINISDGYATIFTAGHRNPQGLYVDPFGTIWSTEHGPQGGDELNRLVRGANYGWPYATYGTDYGSFSWPLNKPEAEQKGYEAPVFAWVPSIAVSNLVGAERGAFSQWQGDLLIATLKAATLFRARVRDGQVKYLEAIPIGSAIRDIIEGHDGSLLLWTDDQLLISLRPRESSTGEALFAEECSSCHQSKLISGNRIGPDLLGIVGRRVASVESYPDYSSSLRGVGGTWTEERLAEFLKAPGNFCPGTTMDFAGEASTTKLQAILAYLRTL</sequence>
<dbReference type="GO" id="GO:0046872">
    <property type="term" value="F:metal ion binding"/>
    <property type="evidence" value="ECO:0007669"/>
    <property type="project" value="UniProtKB-KW"/>
</dbReference>
<keyword evidence="2 6" id="KW-0349">Heme</keyword>
<reference evidence="9 10" key="1">
    <citation type="submission" date="2018-03" db="EMBL/GenBank/DDBJ databases">
        <authorList>
            <person name="Gully D."/>
        </authorList>
    </citation>
    <scope>NUCLEOTIDE SEQUENCE [LARGE SCALE GENOMIC DNA]</scope>
    <source>
        <strain evidence="9">ORS3257</strain>
    </source>
</reference>
<dbReference type="InterPro" id="IPR011042">
    <property type="entry name" value="6-blade_b-propeller_TolB-like"/>
</dbReference>
<gene>
    <name evidence="9" type="ORF">BRAD3257_2882</name>
</gene>
<keyword evidence="7" id="KW-0472">Membrane</keyword>
<dbReference type="Gene3D" id="1.10.760.10">
    <property type="entry name" value="Cytochrome c-like domain"/>
    <property type="match status" value="1"/>
</dbReference>
<feature type="domain" description="Cytochrome c" evidence="8">
    <location>
        <begin position="584"/>
        <end position="685"/>
    </location>
</feature>
<evidence type="ECO:0000256" key="2">
    <source>
        <dbReference type="ARBA" id="ARBA00022617"/>
    </source>
</evidence>
<feature type="transmembrane region" description="Helical" evidence="7">
    <location>
        <begin position="74"/>
        <end position="93"/>
    </location>
</feature>
<dbReference type="EMBL" id="LS398110">
    <property type="protein sequence ID" value="SPP93937.1"/>
    <property type="molecule type" value="Genomic_DNA"/>
</dbReference>
<protein>
    <recommendedName>
        <fullName evidence="8">Cytochrome c domain-containing protein</fullName>
    </recommendedName>
</protein>
<evidence type="ECO:0000313" key="9">
    <source>
        <dbReference type="EMBL" id="SPP93937.1"/>
    </source>
</evidence>
<dbReference type="SUPFAM" id="SSF50952">
    <property type="entry name" value="Soluble quinoprotein glucose dehydrogenase"/>
    <property type="match status" value="1"/>
</dbReference>
<evidence type="ECO:0000256" key="6">
    <source>
        <dbReference type="PROSITE-ProRule" id="PRU00433"/>
    </source>
</evidence>
<evidence type="ECO:0000313" key="10">
    <source>
        <dbReference type="Proteomes" id="UP000246085"/>
    </source>
</evidence>
<evidence type="ECO:0000259" key="8">
    <source>
        <dbReference type="PROSITE" id="PS51007"/>
    </source>
</evidence>
<keyword evidence="3 6" id="KW-0479">Metal-binding</keyword>
<dbReference type="InterPro" id="IPR036909">
    <property type="entry name" value="Cyt_c-like_dom_sf"/>
</dbReference>
<dbReference type="Pfam" id="PF07995">
    <property type="entry name" value="GSDH"/>
    <property type="match status" value="1"/>
</dbReference>
<evidence type="ECO:0000256" key="4">
    <source>
        <dbReference type="ARBA" id="ARBA00022982"/>
    </source>
</evidence>
<evidence type="ECO:0000256" key="3">
    <source>
        <dbReference type="ARBA" id="ARBA00022723"/>
    </source>
</evidence>
<dbReference type="GO" id="GO:0009055">
    <property type="term" value="F:electron transfer activity"/>
    <property type="evidence" value="ECO:0007669"/>
    <property type="project" value="InterPro"/>
</dbReference>
<keyword evidence="7" id="KW-0812">Transmembrane</keyword>
<feature type="transmembrane region" description="Helical" evidence="7">
    <location>
        <begin position="157"/>
        <end position="177"/>
    </location>
</feature>
<dbReference type="Proteomes" id="UP000246085">
    <property type="component" value="Chromosome BRAD3257"/>
</dbReference>
<dbReference type="PRINTS" id="PR00604">
    <property type="entry name" value="CYTCHRMECIAB"/>
</dbReference>
<dbReference type="InterPro" id="IPR002327">
    <property type="entry name" value="Cyt_c_1A/1B"/>
</dbReference>
<dbReference type="Gene3D" id="2.120.10.30">
    <property type="entry name" value="TolB, C-terminal domain"/>
    <property type="match status" value="1"/>
</dbReference>
<dbReference type="AlphaFoldDB" id="A0A2U3PXQ5"/>
<keyword evidence="4" id="KW-0249">Electron transport</keyword>
<proteinExistence type="predicted"/>
<feature type="transmembrane region" description="Helical" evidence="7">
    <location>
        <begin position="42"/>
        <end position="62"/>
    </location>
</feature>
<accession>A0A2U3PXQ5</accession>
<dbReference type="GO" id="GO:0020037">
    <property type="term" value="F:heme binding"/>
    <property type="evidence" value="ECO:0007669"/>
    <property type="project" value="InterPro"/>
</dbReference>
<feature type="transmembrane region" description="Helical" evidence="7">
    <location>
        <begin position="105"/>
        <end position="123"/>
    </location>
</feature>
<evidence type="ECO:0000256" key="1">
    <source>
        <dbReference type="ARBA" id="ARBA00022448"/>
    </source>
</evidence>
<feature type="transmembrane region" description="Helical" evidence="7">
    <location>
        <begin position="129"/>
        <end position="150"/>
    </location>
</feature>
<keyword evidence="5 6" id="KW-0408">Iron</keyword>
<keyword evidence="7" id="KW-1133">Transmembrane helix</keyword>